<dbReference type="PANTHER" id="PTHR37302">
    <property type="entry name" value="SLR1116 PROTEIN"/>
    <property type="match status" value="1"/>
</dbReference>
<comment type="similarity">
    <text evidence="1">Belongs to the DinB family.</text>
</comment>
<evidence type="ECO:0000256" key="1">
    <source>
        <dbReference type="ARBA" id="ARBA00008635"/>
    </source>
</evidence>
<reference evidence="3 4" key="1">
    <citation type="submission" date="2015-11" db="EMBL/GenBank/DDBJ databases">
        <title>Exploring the genomic traits of fungus-feeding bacterial genus Collimonas.</title>
        <authorList>
            <person name="Song C."/>
            <person name="Schmidt R."/>
            <person name="de Jager V."/>
            <person name="Krzyzanowska D."/>
            <person name="Jongedijk E."/>
            <person name="Cankar K."/>
            <person name="Beekwilder J."/>
            <person name="van Veen A."/>
            <person name="de Boer W."/>
            <person name="van Veen J.A."/>
            <person name="Garbeva P."/>
        </authorList>
    </citation>
    <scope>NUCLEOTIDE SEQUENCE [LARGE SCALE GENOMIC DNA]</scope>
    <source>
        <strain evidence="3 4">Ter291</strain>
    </source>
</reference>
<accession>A0ABM5Z3T6</accession>
<protein>
    <submittedName>
        <fullName evidence="3">DinB family protein</fullName>
    </submittedName>
</protein>
<keyword evidence="4" id="KW-1185">Reference proteome</keyword>
<dbReference type="InterPro" id="IPR007837">
    <property type="entry name" value="DinB"/>
</dbReference>
<keyword evidence="2" id="KW-0479">Metal-binding</keyword>
<sequence>MNAQNLFTTLFEYKTWANDTLFAAIGALPEEAHEREKHDAIRILNHVYVVDCIFQANLQRLPHAYKGLNTPATPALADLHAAVRATDGWLLAYAGGLGDEELDEAVDFTFIDGSPGRMTRAEMLMHVLTHGNYHRGAVGRILSQIGVPPQRDTLTVFMHRPERAHAGQ</sequence>
<evidence type="ECO:0000313" key="4">
    <source>
        <dbReference type="Proteomes" id="UP000074914"/>
    </source>
</evidence>
<evidence type="ECO:0000256" key="2">
    <source>
        <dbReference type="ARBA" id="ARBA00022723"/>
    </source>
</evidence>
<dbReference type="Proteomes" id="UP000074914">
    <property type="component" value="Chromosome"/>
</dbReference>
<dbReference type="SUPFAM" id="SSF109854">
    <property type="entry name" value="DinB/YfiT-like putative metalloenzymes"/>
    <property type="match status" value="1"/>
</dbReference>
<organism evidence="3 4">
    <name type="scientific">Collimonas pratensis</name>
    <dbReference type="NCBI Taxonomy" id="279113"/>
    <lineage>
        <taxon>Bacteria</taxon>
        <taxon>Pseudomonadati</taxon>
        <taxon>Pseudomonadota</taxon>
        <taxon>Betaproteobacteria</taxon>
        <taxon>Burkholderiales</taxon>
        <taxon>Oxalobacteraceae</taxon>
        <taxon>Collimonas</taxon>
    </lineage>
</organism>
<proteinExistence type="inferred from homology"/>
<dbReference type="EMBL" id="CP013236">
    <property type="protein sequence ID" value="AMP13738.1"/>
    <property type="molecule type" value="Genomic_DNA"/>
</dbReference>
<dbReference type="RefSeq" id="WP_062113253.1">
    <property type="nucleotide sequence ID" value="NZ_CP013236.1"/>
</dbReference>
<dbReference type="Gene3D" id="1.20.120.450">
    <property type="entry name" value="dinb family like domain"/>
    <property type="match status" value="1"/>
</dbReference>
<dbReference type="PANTHER" id="PTHR37302:SF1">
    <property type="entry name" value="PROTEIN DINB"/>
    <property type="match status" value="1"/>
</dbReference>
<gene>
    <name evidence="3" type="ORF">CPter291_1465</name>
</gene>
<name>A0ABM5Z3T6_9BURK</name>
<dbReference type="InterPro" id="IPR034660">
    <property type="entry name" value="DinB/YfiT-like"/>
</dbReference>
<dbReference type="Pfam" id="PF05163">
    <property type="entry name" value="DinB"/>
    <property type="match status" value="1"/>
</dbReference>
<evidence type="ECO:0000313" key="3">
    <source>
        <dbReference type="EMBL" id="AMP13738.1"/>
    </source>
</evidence>